<sequence>MEPVHNTLNELFKTSNNNNETSNNDYFTCEICTEPVPLNAKFKNMEATGCFHQYCTDCVAKYIETKVIHENISVIKCPNTSCSILLDALSCRPILPKKVFEKWCHVLCESAVLLDASKGGFVHGRCFCPNRKCSELILNECVETETTESMVKRSECPNCKEVFCFSCMVPWKENHRCRHQTRDRIIDIDMDRNDVLFMEMVKRKKWFRCPSCNLYIQRVQKGDYCCTHIYCRCGREFCYDCRQWPCVCKEEPLACWARLTCILEGLKVGLDVAFINIAQKLVNLGNNPTELSRDEVQEEYIATLSELEQIGYDCAKLCERFDTLRALSAQEQAARRDIEETISKGDKQVKAAFTDTKISELESELKKMKATWKTEEEEIEAVKSTERSYIEERKSIRCSRSMGVVVAASHNQIGFW</sequence>
<dbReference type="PROSITE" id="PS51873">
    <property type="entry name" value="TRIAD"/>
    <property type="match status" value="1"/>
</dbReference>
<keyword evidence="14" id="KW-1185">Reference proteome</keyword>
<keyword evidence="10" id="KW-0175">Coiled coil</keyword>
<dbReference type="InterPro" id="IPR001841">
    <property type="entry name" value="Znf_RING"/>
</dbReference>
<evidence type="ECO:0000256" key="7">
    <source>
        <dbReference type="ARBA" id="ARBA00022786"/>
    </source>
</evidence>
<keyword evidence="8" id="KW-0862">Zinc</keyword>
<comment type="similarity">
    <text evidence="2">Belongs to the RBR family. Ariadne subfamily.</text>
</comment>
<dbReference type="GO" id="GO:0016567">
    <property type="term" value="P:protein ubiquitination"/>
    <property type="evidence" value="ECO:0007669"/>
    <property type="project" value="InterPro"/>
</dbReference>
<keyword evidence="6 9" id="KW-0863">Zinc-finger</keyword>
<dbReference type="PROSITE" id="PS50089">
    <property type="entry name" value="ZF_RING_2"/>
    <property type="match status" value="1"/>
</dbReference>
<evidence type="ECO:0000256" key="10">
    <source>
        <dbReference type="SAM" id="Coils"/>
    </source>
</evidence>
<evidence type="ECO:0000256" key="1">
    <source>
        <dbReference type="ARBA" id="ARBA00003976"/>
    </source>
</evidence>
<feature type="coiled-coil region" evidence="10">
    <location>
        <begin position="324"/>
        <end position="378"/>
    </location>
</feature>
<evidence type="ECO:0000256" key="8">
    <source>
        <dbReference type="ARBA" id="ARBA00022833"/>
    </source>
</evidence>
<accession>A0A4Y7IKQ4</accession>
<evidence type="ECO:0000313" key="14">
    <source>
        <dbReference type="Proteomes" id="UP000316621"/>
    </source>
</evidence>
<feature type="domain" description="RING-type" evidence="11">
    <location>
        <begin position="29"/>
        <end position="78"/>
    </location>
</feature>
<evidence type="ECO:0000256" key="5">
    <source>
        <dbReference type="ARBA" id="ARBA00022737"/>
    </source>
</evidence>
<dbReference type="InterPro" id="IPR031127">
    <property type="entry name" value="E3_UB_ligase_RBR"/>
</dbReference>
<evidence type="ECO:0000313" key="13">
    <source>
        <dbReference type="EMBL" id="RZC48045.1"/>
    </source>
</evidence>
<dbReference type="Proteomes" id="UP000316621">
    <property type="component" value="Chromosome 1"/>
</dbReference>
<evidence type="ECO:0000256" key="6">
    <source>
        <dbReference type="ARBA" id="ARBA00022771"/>
    </source>
</evidence>
<evidence type="ECO:0000256" key="3">
    <source>
        <dbReference type="ARBA" id="ARBA00022679"/>
    </source>
</evidence>
<evidence type="ECO:0000259" key="11">
    <source>
        <dbReference type="PROSITE" id="PS50089"/>
    </source>
</evidence>
<keyword evidence="3" id="KW-0808">Transferase</keyword>
<dbReference type="InterPro" id="IPR044066">
    <property type="entry name" value="TRIAD_supradom"/>
</dbReference>
<dbReference type="GO" id="GO:0008270">
    <property type="term" value="F:zinc ion binding"/>
    <property type="evidence" value="ECO:0007669"/>
    <property type="project" value="UniProtKB-KW"/>
</dbReference>
<dbReference type="Gene3D" id="3.30.40.10">
    <property type="entry name" value="Zinc/RING finger domain, C3HC4 (zinc finger)"/>
    <property type="match status" value="1"/>
</dbReference>
<dbReference type="Gramene" id="RZC48045">
    <property type="protein sequence ID" value="RZC48045"/>
    <property type="gene ID" value="C5167_041007"/>
</dbReference>
<evidence type="ECO:0000259" key="12">
    <source>
        <dbReference type="PROSITE" id="PS51873"/>
    </source>
</evidence>
<protein>
    <recommendedName>
        <fullName evidence="15">RING-type domain-containing protein</fullName>
    </recommendedName>
</protein>
<dbReference type="GO" id="GO:0004842">
    <property type="term" value="F:ubiquitin-protein transferase activity"/>
    <property type="evidence" value="ECO:0007669"/>
    <property type="project" value="InterPro"/>
</dbReference>
<evidence type="ECO:0000256" key="4">
    <source>
        <dbReference type="ARBA" id="ARBA00022723"/>
    </source>
</evidence>
<name>A0A4Y7IKQ4_PAPSO</name>
<dbReference type="AlphaFoldDB" id="A0A4Y7IKQ4"/>
<dbReference type="PROSITE" id="PS00518">
    <property type="entry name" value="ZF_RING_1"/>
    <property type="match status" value="1"/>
</dbReference>
<keyword evidence="7" id="KW-0833">Ubl conjugation pathway</keyword>
<organism evidence="13 14">
    <name type="scientific">Papaver somniferum</name>
    <name type="common">Opium poppy</name>
    <dbReference type="NCBI Taxonomy" id="3469"/>
    <lineage>
        <taxon>Eukaryota</taxon>
        <taxon>Viridiplantae</taxon>
        <taxon>Streptophyta</taxon>
        <taxon>Embryophyta</taxon>
        <taxon>Tracheophyta</taxon>
        <taxon>Spermatophyta</taxon>
        <taxon>Magnoliopsida</taxon>
        <taxon>Ranunculales</taxon>
        <taxon>Papaveraceae</taxon>
        <taxon>Papaveroideae</taxon>
        <taxon>Papaver</taxon>
    </lineage>
</organism>
<comment type="function">
    <text evidence="1">Might act as an E3 ubiquitin-protein ligase, or as part of E3 complex, which accepts ubiquitin from specific E2 ubiquitin-conjugating enzymes and then transfers it to substrates.</text>
</comment>
<reference evidence="13 14" key="1">
    <citation type="journal article" date="2018" name="Science">
        <title>The opium poppy genome and morphinan production.</title>
        <authorList>
            <person name="Guo L."/>
            <person name="Winzer T."/>
            <person name="Yang X."/>
            <person name="Li Y."/>
            <person name="Ning Z."/>
            <person name="He Z."/>
            <person name="Teodor R."/>
            <person name="Lu Y."/>
            <person name="Bowser T.A."/>
            <person name="Graham I.A."/>
            <person name="Ye K."/>
        </authorList>
    </citation>
    <scope>NUCLEOTIDE SEQUENCE [LARGE SCALE GENOMIC DNA]</scope>
    <source>
        <strain evidence="14">cv. HN1</strain>
        <tissue evidence="13">Leaves</tissue>
    </source>
</reference>
<evidence type="ECO:0000256" key="9">
    <source>
        <dbReference type="PROSITE-ProRule" id="PRU00175"/>
    </source>
</evidence>
<dbReference type="InterPro" id="IPR017907">
    <property type="entry name" value="Znf_RING_CS"/>
</dbReference>
<dbReference type="EMBL" id="CM010715">
    <property type="protein sequence ID" value="RZC48045.1"/>
    <property type="molecule type" value="Genomic_DNA"/>
</dbReference>
<dbReference type="InterPro" id="IPR013083">
    <property type="entry name" value="Znf_RING/FYVE/PHD"/>
</dbReference>
<feature type="domain" description="RING-type" evidence="12">
    <location>
        <begin position="25"/>
        <end position="259"/>
    </location>
</feature>
<dbReference type="SUPFAM" id="SSF57850">
    <property type="entry name" value="RING/U-box"/>
    <property type="match status" value="2"/>
</dbReference>
<keyword evidence="5" id="KW-0677">Repeat</keyword>
<dbReference type="FunFam" id="3.30.40.10:FF:000230">
    <property type="entry name" value="RBR-type E3 ubiquitin transferase"/>
    <property type="match status" value="1"/>
</dbReference>
<proteinExistence type="inferred from homology"/>
<dbReference type="STRING" id="3469.A0A4Y7IKQ4"/>
<keyword evidence="4" id="KW-0479">Metal-binding</keyword>
<gene>
    <name evidence="13" type="ORF">C5167_041007</name>
</gene>
<evidence type="ECO:0000256" key="2">
    <source>
        <dbReference type="ARBA" id="ARBA00005884"/>
    </source>
</evidence>
<dbReference type="PANTHER" id="PTHR11685">
    <property type="entry name" value="RBR FAMILY RING FINGER AND IBR DOMAIN-CONTAINING"/>
    <property type="match status" value="1"/>
</dbReference>
<evidence type="ECO:0008006" key="15">
    <source>
        <dbReference type="Google" id="ProtNLM"/>
    </source>
</evidence>